<comment type="caution">
    <text evidence="2">The sequence shown here is derived from an EMBL/GenBank/DDBJ whole genome shotgun (WGS) entry which is preliminary data.</text>
</comment>
<organism evidence="2 3">
    <name type="scientific">Saccharopolyspora thermophila</name>
    <dbReference type="NCBI Taxonomy" id="89367"/>
    <lineage>
        <taxon>Bacteria</taxon>
        <taxon>Bacillati</taxon>
        <taxon>Actinomycetota</taxon>
        <taxon>Actinomycetes</taxon>
        <taxon>Pseudonocardiales</taxon>
        <taxon>Pseudonocardiaceae</taxon>
        <taxon>Saccharopolyspora</taxon>
    </lineage>
</organism>
<reference evidence="2 3" key="2">
    <citation type="journal article" date="2014" name="Int. J. Syst. Evol. Microbiol.">
        <title>Complete genome sequence of Corynebacterium casei LMG S-19264T (=DSM 44701T), isolated from a smear-ripened cheese.</title>
        <authorList>
            <consortium name="US DOE Joint Genome Institute (JGI-PGF)"/>
            <person name="Walter F."/>
            <person name="Albersmeier A."/>
            <person name="Kalinowski J."/>
            <person name="Ruckert C."/>
        </authorList>
    </citation>
    <scope>NUCLEOTIDE SEQUENCE [LARGE SCALE GENOMIC DNA]</scope>
    <source>
        <strain evidence="2 3">CGMCC 4.7206</strain>
    </source>
</reference>
<accession>A0A917N6Z4</accession>
<name>A0A917N6Z4_9PSEU</name>
<dbReference type="EMBL" id="BAAAHC010000024">
    <property type="protein sequence ID" value="GAA0538404.1"/>
    <property type="molecule type" value="Genomic_DNA"/>
</dbReference>
<sequence>MNSTTTTTDPLFDPRPTTEVRMITPEELFRLRNDELLAEADRQRLVRRFAAGRWWRRLADYASRRAERAYARAS</sequence>
<dbReference type="AlphaFoldDB" id="A0A917N6Z4"/>
<dbReference type="Proteomes" id="UP001500220">
    <property type="component" value="Unassembled WGS sequence"/>
</dbReference>
<evidence type="ECO:0000313" key="1">
    <source>
        <dbReference type="EMBL" id="GAA0538404.1"/>
    </source>
</evidence>
<evidence type="ECO:0000313" key="3">
    <source>
        <dbReference type="Proteomes" id="UP000597989"/>
    </source>
</evidence>
<protein>
    <submittedName>
        <fullName evidence="2">Uncharacterized protein</fullName>
    </submittedName>
</protein>
<evidence type="ECO:0000313" key="4">
    <source>
        <dbReference type="Proteomes" id="UP001500220"/>
    </source>
</evidence>
<reference evidence="2" key="4">
    <citation type="submission" date="2020-09" db="EMBL/GenBank/DDBJ databases">
        <authorList>
            <person name="Sun Q."/>
            <person name="Zhou Y."/>
        </authorList>
    </citation>
    <scope>NUCLEOTIDE SEQUENCE</scope>
    <source>
        <strain evidence="2">CGMCC 4.7206</strain>
    </source>
</reference>
<proteinExistence type="predicted"/>
<evidence type="ECO:0000313" key="2">
    <source>
        <dbReference type="EMBL" id="GGI71313.1"/>
    </source>
</evidence>
<keyword evidence="4" id="KW-1185">Reference proteome</keyword>
<dbReference type="RefSeq" id="WP_188985384.1">
    <property type="nucleotide sequence ID" value="NZ_BAAAHC010000024.1"/>
</dbReference>
<reference evidence="1" key="1">
    <citation type="journal article" date="2014" name="Int. J. Syst. Evol. Microbiol.">
        <title>Complete genome of a new Firmicutes species belonging to the dominant human colonic microbiota ('Ruminococcus bicirculans') reveals two chromosomes and a selective capacity to utilize plant glucans.</title>
        <authorList>
            <consortium name="NISC Comparative Sequencing Program"/>
            <person name="Wegmann U."/>
            <person name="Louis P."/>
            <person name="Goesmann A."/>
            <person name="Henrissat B."/>
            <person name="Duncan S.H."/>
            <person name="Flint H.J."/>
        </authorList>
    </citation>
    <scope>NUCLEOTIDE SEQUENCE</scope>
    <source>
        <strain evidence="1">JCM 10664</strain>
    </source>
</reference>
<dbReference type="Proteomes" id="UP000597989">
    <property type="component" value="Unassembled WGS sequence"/>
</dbReference>
<reference evidence="1" key="5">
    <citation type="submission" date="2023-12" db="EMBL/GenBank/DDBJ databases">
        <authorList>
            <person name="Sun Q."/>
            <person name="Inoue M."/>
        </authorList>
    </citation>
    <scope>NUCLEOTIDE SEQUENCE</scope>
    <source>
        <strain evidence="1">JCM 10664</strain>
    </source>
</reference>
<gene>
    <name evidence="1" type="ORF">GCM10009545_46320</name>
    <name evidence="2" type="ORF">GCM10011581_05400</name>
</gene>
<reference evidence="4" key="3">
    <citation type="journal article" date="2019" name="Int. J. Syst. Evol. Microbiol.">
        <title>The Global Catalogue of Microorganisms (GCM) 10K type strain sequencing project: providing services to taxonomists for standard genome sequencing and annotation.</title>
        <authorList>
            <consortium name="The Broad Institute Genomics Platform"/>
            <consortium name="The Broad Institute Genome Sequencing Center for Infectious Disease"/>
            <person name="Wu L."/>
            <person name="Ma J."/>
        </authorList>
    </citation>
    <scope>NUCLEOTIDE SEQUENCE [LARGE SCALE GENOMIC DNA]</scope>
    <source>
        <strain evidence="4">JCM 10664</strain>
    </source>
</reference>
<dbReference type="EMBL" id="BMMT01000001">
    <property type="protein sequence ID" value="GGI71313.1"/>
    <property type="molecule type" value="Genomic_DNA"/>
</dbReference>